<dbReference type="PROSITE" id="PS50943">
    <property type="entry name" value="HTH_CROC1"/>
    <property type="match status" value="1"/>
</dbReference>
<dbReference type="InterPro" id="IPR002182">
    <property type="entry name" value="NB-ARC"/>
</dbReference>
<dbReference type="PRINTS" id="PR00364">
    <property type="entry name" value="DISEASERSIST"/>
</dbReference>
<dbReference type="OrthoDB" id="581105at2"/>
<dbReference type="Pfam" id="PF00931">
    <property type="entry name" value="NB-ARC"/>
    <property type="match status" value="1"/>
</dbReference>
<dbReference type="InterPro" id="IPR010982">
    <property type="entry name" value="Lambda_DNA-bd_dom_sf"/>
</dbReference>
<reference evidence="2 3" key="1">
    <citation type="submission" date="2016-12" db="EMBL/GenBank/DDBJ databases">
        <title>The draft genome sequence of Actinophytocola xinjiangensis.</title>
        <authorList>
            <person name="Wang W."/>
            <person name="Yuan L."/>
        </authorList>
    </citation>
    <scope>NUCLEOTIDE SEQUENCE [LARGE SCALE GENOMIC DNA]</scope>
    <source>
        <strain evidence="2 3">CGMCC 4.4663</strain>
    </source>
</reference>
<comment type="caution">
    <text evidence="2">The sequence shown here is derived from an EMBL/GenBank/DDBJ whole genome shotgun (WGS) entry which is preliminary data.</text>
</comment>
<dbReference type="InterPro" id="IPR011990">
    <property type="entry name" value="TPR-like_helical_dom_sf"/>
</dbReference>
<dbReference type="PANTHER" id="PTHR47691:SF3">
    <property type="entry name" value="HTH-TYPE TRANSCRIPTIONAL REGULATOR RV0890C-RELATED"/>
    <property type="match status" value="1"/>
</dbReference>
<dbReference type="SMART" id="SM00028">
    <property type="entry name" value="TPR"/>
    <property type="match status" value="5"/>
</dbReference>
<dbReference type="RefSeq" id="WP_075133854.1">
    <property type="nucleotide sequence ID" value="NZ_MSIF01000007.1"/>
</dbReference>
<dbReference type="AlphaFoldDB" id="A0A7Z1AYQ9"/>
<dbReference type="Pfam" id="PF13560">
    <property type="entry name" value="HTH_31"/>
    <property type="match status" value="1"/>
</dbReference>
<feature type="domain" description="HTH cro/C1-type" evidence="1">
    <location>
        <begin position="8"/>
        <end position="61"/>
    </location>
</feature>
<dbReference type="Gene3D" id="3.40.50.300">
    <property type="entry name" value="P-loop containing nucleotide triphosphate hydrolases"/>
    <property type="match status" value="1"/>
</dbReference>
<dbReference type="EMBL" id="MSIF01000007">
    <property type="protein sequence ID" value="OLF10133.1"/>
    <property type="molecule type" value="Genomic_DNA"/>
</dbReference>
<gene>
    <name evidence="2" type="ORF">BLA60_16935</name>
</gene>
<dbReference type="Gene3D" id="1.10.260.40">
    <property type="entry name" value="lambda repressor-like DNA-binding domains"/>
    <property type="match status" value="1"/>
</dbReference>
<dbReference type="InterPro" id="IPR001387">
    <property type="entry name" value="Cro/C1-type_HTH"/>
</dbReference>
<dbReference type="InterPro" id="IPR027417">
    <property type="entry name" value="P-loop_NTPase"/>
</dbReference>
<dbReference type="PANTHER" id="PTHR47691">
    <property type="entry name" value="REGULATOR-RELATED"/>
    <property type="match status" value="1"/>
</dbReference>
<evidence type="ECO:0000313" key="2">
    <source>
        <dbReference type="EMBL" id="OLF10133.1"/>
    </source>
</evidence>
<dbReference type="InterPro" id="IPR019734">
    <property type="entry name" value="TPR_rpt"/>
</dbReference>
<sequence length="725" mass="79995">MNEFGAELKRLRLSRGMSLTAMEKAIHFTKGYLSKVENGKVRVNRKLAETCDTFFEAKGELVALADASTPRSSRPLVGLPKGTGKFVGRQDELRLLSSKLLGTTSPVLVLHGMAGVGKTGLAVRVAHEVAEYFPDGCLFFDLHGHTPETTALTSSEVMYRMLVLMEVPGDRIPPDVDGRANLLQDCLRDTRTLFVLDNVRDVRQLDRLIPDAEGCRTIVTSRRRLPTLDEAWHLLVGLLDEPDAVCLFGAVAAEHTPRDEDVVRAIVNQCGRLPLAVRIAAARFVHGGWSATDFRDRLSDEAGRLLALEDGAQSVAAAFALSYRTMPEPERRMFGLLALHPGNRAEIASVHALAGVGRAEADRRVDRLHDANLLNRDPDGHVELHDLVRAFSARHALSDIDSDDQDAAAERLVEHVLARVTAADELIEPYRYRPAGTGTSGERPFDGPQAALAWLRAEWPVVVEIVEVAASRRLHRACWQLAYVMRAFFYRDKHFDAWVRTHRAALAAAETSGDLKATGMILNNLGMAHLELSDVAGAAAYHEQAQARFALAGDERGRIDALSSRAWAVLYQGDPESAVRDLTTALAVYRRDERIRNVVIALRGIAIALTALDRFDEALVHAEQARSLAQLPLDVLMSVNCVAWIHFRAGRLNNAADFYQRAAEIAGLAEESDYEHARACTGLGNIAARRGDRRTAERWWSEADEHQVDLNPLTLGEAVIRSEEF</sequence>
<dbReference type="Gene3D" id="1.25.40.10">
    <property type="entry name" value="Tetratricopeptide repeat domain"/>
    <property type="match status" value="2"/>
</dbReference>
<dbReference type="GO" id="GO:0043531">
    <property type="term" value="F:ADP binding"/>
    <property type="evidence" value="ECO:0007669"/>
    <property type="project" value="InterPro"/>
</dbReference>
<dbReference type="CDD" id="cd00093">
    <property type="entry name" value="HTH_XRE"/>
    <property type="match status" value="1"/>
</dbReference>
<proteinExistence type="predicted"/>
<dbReference type="GO" id="GO:0003677">
    <property type="term" value="F:DNA binding"/>
    <property type="evidence" value="ECO:0007669"/>
    <property type="project" value="InterPro"/>
</dbReference>
<organism evidence="2 3">
    <name type="scientific">Actinophytocola xinjiangensis</name>
    <dbReference type="NCBI Taxonomy" id="485602"/>
    <lineage>
        <taxon>Bacteria</taxon>
        <taxon>Bacillati</taxon>
        <taxon>Actinomycetota</taxon>
        <taxon>Actinomycetes</taxon>
        <taxon>Pseudonocardiales</taxon>
        <taxon>Pseudonocardiaceae</taxon>
    </lineage>
</organism>
<dbReference type="SUPFAM" id="SSF48452">
    <property type="entry name" value="TPR-like"/>
    <property type="match status" value="1"/>
</dbReference>
<evidence type="ECO:0000313" key="3">
    <source>
        <dbReference type="Proteomes" id="UP000185696"/>
    </source>
</evidence>
<protein>
    <submittedName>
        <fullName evidence="2">Transcriptional regulator</fullName>
    </submittedName>
</protein>
<keyword evidence="3" id="KW-1185">Reference proteome</keyword>
<dbReference type="SUPFAM" id="SSF47413">
    <property type="entry name" value="lambda repressor-like DNA-binding domains"/>
    <property type="match status" value="1"/>
</dbReference>
<dbReference type="Pfam" id="PF13424">
    <property type="entry name" value="TPR_12"/>
    <property type="match status" value="1"/>
</dbReference>
<dbReference type="Proteomes" id="UP000185696">
    <property type="component" value="Unassembled WGS sequence"/>
</dbReference>
<dbReference type="SUPFAM" id="SSF52540">
    <property type="entry name" value="P-loop containing nucleoside triphosphate hydrolases"/>
    <property type="match status" value="1"/>
</dbReference>
<evidence type="ECO:0000259" key="1">
    <source>
        <dbReference type="PROSITE" id="PS50943"/>
    </source>
</evidence>
<dbReference type="SMART" id="SM00530">
    <property type="entry name" value="HTH_XRE"/>
    <property type="match status" value="1"/>
</dbReference>
<accession>A0A7Z1AYQ9</accession>
<name>A0A7Z1AYQ9_9PSEU</name>